<dbReference type="InterPro" id="IPR002347">
    <property type="entry name" value="SDR_fam"/>
</dbReference>
<evidence type="ECO:0000313" key="1">
    <source>
        <dbReference type="EMBL" id="MFC4201451.1"/>
    </source>
</evidence>
<name>A0ABV8NZY1_9BURK</name>
<comment type="caution">
    <text evidence="1">The sequence shown here is derived from an EMBL/GenBank/DDBJ whole genome shotgun (WGS) entry which is preliminary data.</text>
</comment>
<dbReference type="EMBL" id="JBHSBV010000003">
    <property type="protein sequence ID" value="MFC4201451.1"/>
    <property type="molecule type" value="Genomic_DNA"/>
</dbReference>
<dbReference type="GO" id="GO:0016491">
    <property type="term" value="F:oxidoreductase activity"/>
    <property type="evidence" value="ECO:0007669"/>
    <property type="project" value="UniProtKB-KW"/>
</dbReference>
<reference evidence="2" key="1">
    <citation type="journal article" date="2019" name="Int. J. Syst. Evol. Microbiol.">
        <title>The Global Catalogue of Microorganisms (GCM) 10K type strain sequencing project: providing services to taxonomists for standard genome sequencing and annotation.</title>
        <authorList>
            <consortium name="The Broad Institute Genomics Platform"/>
            <consortium name="The Broad Institute Genome Sequencing Center for Infectious Disease"/>
            <person name="Wu L."/>
            <person name="Ma J."/>
        </authorList>
    </citation>
    <scope>NUCLEOTIDE SEQUENCE [LARGE SCALE GENOMIC DNA]</scope>
    <source>
        <strain evidence="2">LMG 24813</strain>
    </source>
</reference>
<keyword evidence="1" id="KW-0560">Oxidoreductase</keyword>
<dbReference type="PANTHER" id="PTHR42760:SF129">
    <property type="entry name" value="OXIDOREDUCTASE"/>
    <property type="match status" value="1"/>
</dbReference>
<gene>
    <name evidence="1" type="ORF">ACFOY1_10850</name>
</gene>
<accession>A0ABV8NZY1</accession>
<proteinExistence type="predicted"/>
<dbReference type="RefSeq" id="WP_217963192.1">
    <property type="nucleotide sequence ID" value="NZ_JAHTBN010000002.1"/>
</dbReference>
<dbReference type="PANTHER" id="PTHR42760">
    <property type="entry name" value="SHORT-CHAIN DEHYDROGENASES/REDUCTASES FAMILY MEMBER"/>
    <property type="match status" value="1"/>
</dbReference>
<keyword evidence="2" id="KW-1185">Reference proteome</keyword>
<protein>
    <submittedName>
        <fullName evidence="1">SDR family NAD(P)-dependent oxidoreductase</fullName>
        <ecNumber evidence="1">1.1.1.-</ecNumber>
    </submittedName>
</protein>
<dbReference type="EC" id="1.1.1.-" evidence="1"/>
<dbReference type="Proteomes" id="UP001595848">
    <property type="component" value="Unassembled WGS sequence"/>
</dbReference>
<evidence type="ECO:0000313" key="2">
    <source>
        <dbReference type="Proteomes" id="UP001595848"/>
    </source>
</evidence>
<dbReference type="CDD" id="cd05233">
    <property type="entry name" value="SDR_c"/>
    <property type="match status" value="1"/>
</dbReference>
<dbReference type="Pfam" id="PF13561">
    <property type="entry name" value="adh_short_C2"/>
    <property type="match status" value="1"/>
</dbReference>
<sequence length="239" mass="24547">MDGRCCLVTGAASGIGRALVDSLLDEGWRVEGADLQSEEPGPGTRTGGRYTHHRVDLADTMACDAFAAAMADRGITAFVHCAGIMRTGGVVDTDMDEAQYLWRLHVAAPIAILKTVGAGLPDRAGRVVLVSSRAVLGRAGRAAYASSKAAQLGLIRSWAAELIGRGVTVNAVAPGAVDTPMLRDPQRGAPPVSALPLGRLVRPQEVAATIAFFLGDEAGAITGQTLYVCGGASLGAAPM</sequence>
<organism evidence="1 2">
    <name type="scientific">Candidimonas humi</name>
    <dbReference type="NCBI Taxonomy" id="683355"/>
    <lineage>
        <taxon>Bacteria</taxon>
        <taxon>Pseudomonadati</taxon>
        <taxon>Pseudomonadota</taxon>
        <taxon>Betaproteobacteria</taxon>
        <taxon>Burkholderiales</taxon>
        <taxon>Alcaligenaceae</taxon>
        <taxon>Candidimonas</taxon>
    </lineage>
</organism>